<organism evidence="1 3">
    <name type="scientific">Trichinella pseudospiralis</name>
    <name type="common">Parasitic roundworm</name>
    <dbReference type="NCBI Taxonomy" id="6337"/>
    <lineage>
        <taxon>Eukaryota</taxon>
        <taxon>Metazoa</taxon>
        <taxon>Ecdysozoa</taxon>
        <taxon>Nematoda</taxon>
        <taxon>Enoplea</taxon>
        <taxon>Dorylaimia</taxon>
        <taxon>Trichinellida</taxon>
        <taxon>Trichinellidae</taxon>
        <taxon>Trichinella</taxon>
    </lineage>
</organism>
<keyword evidence="3" id="KW-1185">Reference proteome</keyword>
<accession>A0A0V1FCP0</accession>
<evidence type="ECO:0000313" key="1">
    <source>
        <dbReference type="EMBL" id="KRY83694.1"/>
    </source>
</evidence>
<reference evidence="1 3" key="1">
    <citation type="submission" date="2015-01" db="EMBL/GenBank/DDBJ databases">
        <title>Evolution of Trichinella species and genotypes.</title>
        <authorList>
            <person name="Korhonen P.K."/>
            <person name="Edoardo P."/>
            <person name="Giuseppe L.R."/>
            <person name="Gasser R.B."/>
        </authorList>
    </citation>
    <scope>NUCLEOTIDE SEQUENCE [LARGE SCALE GENOMIC DNA]</scope>
    <source>
        <strain evidence="1">ISS470</strain>
    </source>
</reference>
<gene>
    <name evidence="2" type="ORF">T4D_1991</name>
    <name evidence="1" type="ORF">T4D_3851</name>
</gene>
<proteinExistence type="predicted"/>
<dbReference type="AlphaFoldDB" id="A0A0V1FCP0"/>
<dbReference type="EMBL" id="JYDT01000036">
    <property type="protein sequence ID" value="KRY88961.1"/>
    <property type="molecule type" value="Genomic_DNA"/>
</dbReference>
<protein>
    <submittedName>
        <fullName evidence="1">Uncharacterized protein</fullName>
    </submittedName>
</protein>
<name>A0A0V1FCP0_TRIPS</name>
<dbReference type="Proteomes" id="UP000054995">
    <property type="component" value="Unassembled WGS sequence"/>
</dbReference>
<sequence length="71" mass="8193">MNYYNIGELTHANIAYVAFQRIQSCSRKLAVLQISVHLVPGHSSPHLFSWHFLQISNAKWLHSFIGNRNET</sequence>
<comment type="caution">
    <text evidence="1">The sequence shown here is derived from an EMBL/GenBank/DDBJ whole genome shotgun (WGS) entry which is preliminary data.</text>
</comment>
<evidence type="ECO:0000313" key="3">
    <source>
        <dbReference type="Proteomes" id="UP000054995"/>
    </source>
</evidence>
<evidence type="ECO:0000313" key="2">
    <source>
        <dbReference type="EMBL" id="KRY88961.1"/>
    </source>
</evidence>
<dbReference type="EMBL" id="JYDT01000134">
    <property type="protein sequence ID" value="KRY83694.1"/>
    <property type="molecule type" value="Genomic_DNA"/>
</dbReference>